<dbReference type="EMBL" id="JAVRJZ010000001">
    <property type="protein sequence ID" value="KAK2727396.1"/>
    <property type="molecule type" value="Genomic_DNA"/>
</dbReference>
<keyword evidence="1" id="KW-0812">Transmembrane</keyword>
<dbReference type="PRINTS" id="PR00253">
    <property type="entry name" value="GABAARECEPTR"/>
</dbReference>
<evidence type="ECO:0000256" key="1">
    <source>
        <dbReference type="SAM" id="Phobius"/>
    </source>
</evidence>
<dbReference type="AlphaFoldDB" id="A0AA88IP14"/>
<proteinExistence type="predicted"/>
<sequence>MYIVSIDPEDSLFQIAWLELKLRRSPLIALISIYIPALMIVMASWLAFLLPDSETAAKLGIGITSLLSLITLTSYADSKLPKVSYFRGHDLFFGFSFAMMFSSCVVHVRRKFTILPRSSMLDQSKVSEMNCKLRIRSFSTVSVFVFSLLVFNIVYWPVVISMSQYASD</sequence>
<dbReference type="PANTHER" id="PTHR18945">
    <property type="entry name" value="NEUROTRANSMITTER GATED ION CHANNEL"/>
    <property type="match status" value="1"/>
</dbReference>
<dbReference type="InterPro" id="IPR006029">
    <property type="entry name" value="Neurotrans-gated_channel_TM"/>
</dbReference>
<evidence type="ECO:0000313" key="3">
    <source>
        <dbReference type="EMBL" id="KAK2727396.1"/>
    </source>
</evidence>
<name>A0AA88IP14_ARTSF</name>
<dbReference type="Pfam" id="PF02932">
    <property type="entry name" value="Neur_chan_memb"/>
    <property type="match status" value="1"/>
</dbReference>
<comment type="caution">
    <text evidence="3">The sequence shown here is derived from an EMBL/GenBank/DDBJ whole genome shotgun (WGS) entry which is preliminary data.</text>
</comment>
<keyword evidence="1" id="KW-1133">Transmembrane helix</keyword>
<dbReference type="SUPFAM" id="SSF90112">
    <property type="entry name" value="Neurotransmitter-gated ion-channel transmembrane pore"/>
    <property type="match status" value="1"/>
</dbReference>
<dbReference type="GO" id="GO:0099095">
    <property type="term" value="F:ligand-gated monoatomic anion channel activity"/>
    <property type="evidence" value="ECO:0007669"/>
    <property type="project" value="UniProtKB-ARBA"/>
</dbReference>
<dbReference type="GO" id="GO:0005230">
    <property type="term" value="F:extracellular ligand-gated monoatomic ion channel activity"/>
    <property type="evidence" value="ECO:0007669"/>
    <property type="project" value="UniProtKB-ARBA"/>
</dbReference>
<keyword evidence="1" id="KW-0472">Membrane</keyword>
<dbReference type="InterPro" id="IPR036719">
    <property type="entry name" value="Neuro-gated_channel_TM_sf"/>
</dbReference>
<evidence type="ECO:0000313" key="4">
    <source>
        <dbReference type="Proteomes" id="UP001187531"/>
    </source>
</evidence>
<dbReference type="InterPro" id="IPR006201">
    <property type="entry name" value="Neur_channel"/>
</dbReference>
<dbReference type="InterPro" id="IPR038050">
    <property type="entry name" value="Neuro_actylchol_rec"/>
</dbReference>
<feature type="transmembrane region" description="Helical" evidence="1">
    <location>
        <begin position="138"/>
        <end position="158"/>
    </location>
</feature>
<feature type="transmembrane region" description="Helical" evidence="1">
    <location>
        <begin position="27"/>
        <end position="50"/>
    </location>
</feature>
<accession>A0AA88IP14</accession>
<dbReference type="GO" id="GO:0004888">
    <property type="term" value="F:transmembrane signaling receptor activity"/>
    <property type="evidence" value="ECO:0007669"/>
    <property type="project" value="InterPro"/>
</dbReference>
<keyword evidence="4" id="KW-1185">Reference proteome</keyword>
<evidence type="ECO:0000259" key="2">
    <source>
        <dbReference type="Pfam" id="PF02932"/>
    </source>
</evidence>
<feature type="domain" description="Neurotransmitter-gated ion-channel transmembrane" evidence="2">
    <location>
        <begin position="33"/>
        <end position="108"/>
    </location>
</feature>
<gene>
    <name evidence="3" type="ORF">QYM36_008029</name>
</gene>
<dbReference type="Proteomes" id="UP001187531">
    <property type="component" value="Unassembled WGS sequence"/>
</dbReference>
<dbReference type="GO" id="GO:0016020">
    <property type="term" value="C:membrane"/>
    <property type="evidence" value="ECO:0007669"/>
    <property type="project" value="InterPro"/>
</dbReference>
<feature type="transmembrane region" description="Helical" evidence="1">
    <location>
        <begin position="57"/>
        <end position="76"/>
    </location>
</feature>
<dbReference type="Gene3D" id="1.20.58.390">
    <property type="entry name" value="Neurotransmitter-gated ion-channel transmembrane domain"/>
    <property type="match status" value="1"/>
</dbReference>
<dbReference type="InterPro" id="IPR006028">
    <property type="entry name" value="GABAA/Glycine_rcpt"/>
</dbReference>
<organism evidence="3 4">
    <name type="scientific">Artemia franciscana</name>
    <name type="common">Brine shrimp</name>
    <name type="synonym">Artemia sanfranciscana</name>
    <dbReference type="NCBI Taxonomy" id="6661"/>
    <lineage>
        <taxon>Eukaryota</taxon>
        <taxon>Metazoa</taxon>
        <taxon>Ecdysozoa</taxon>
        <taxon>Arthropoda</taxon>
        <taxon>Crustacea</taxon>
        <taxon>Branchiopoda</taxon>
        <taxon>Anostraca</taxon>
        <taxon>Artemiidae</taxon>
        <taxon>Artemia</taxon>
    </lineage>
</organism>
<feature type="transmembrane region" description="Helical" evidence="1">
    <location>
        <begin position="91"/>
        <end position="108"/>
    </location>
</feature>
<dbReference type="GO" id="GO:0005254">
    <property type="term" value="F:chloride channel activity"/>
    <property type="evidence" value="ECO:0007669"/>
    <property type="project" value="UniProtKB-ARBA"/>
</dbReference>
<protein>
    <recommendedName>
        <fullName evidence="2">Neurotransmitter-gated ion-channel transmembrane domain-containing protein</fullName>
    </recommendedName>
</protein>
<reference evidence="3" key="1">
    <citation type="submission" date="2023-07" db="EMBL/GenBank/DDBJ databases">
        <title>Chromosome-level genome assembly of Artemia franciscana.</title>
        <authorList>
            <person name="Jo E."/>
        </authorList>
    </citation>
    <scope>NUCLEOTIDE SEQUENCE</scope>
    <source>
        <tissue evidence="3">Whole body</tissue>
    </source>
</reference>